<evidence type="ECO:0000313" key="1">
    <source>
        <dbReference type="EMBL" id="AXK42133.1"/>
    </source>
</evidence>
<protein>
    <submittedName>
        <fullName evidence="1">Uncharacterized protein</fullName>
    </submittedName>
</protein>
<proteinExistence type="predicted"/>
<dbReference type="RefSeq" id="WP_115416316.1">
    <property type="nucleotide sequence ID" value="NZ_CP031357.1"/>
</dbReference>
<reference evidence="2" key="1">
    <citation type="submission" date="2018-07" db="EMBL/GenBank/DDBJ databases">
        <title>Genome sequence of Erythrobacter strain YH-07, an antagonistic bacterium isolated from Yellow Sea.</title>
        <authorList>
            <person name="Tang T."/>
            <person name="Liu Q."/>
            <person name="Sun X."/>
        </authorList>
    </citation>
    <scope>NUCLEOTIDE SEQUENCE [LARGE SCALE GENOMIC DNA]</scope>
    <source>
        <strain evidence="2">YH-07</strain>
    </source>
</reference>
<dbReference type="EMBL" id="CP031357">
    <property type="protein sequence ID" value="AXK42133.1"/>
    <property type="molecule type" value="Genomic_DNA"/>
</dbReference>
<dbReference type="Proteomes" id="UP000254508">
    <property type="component" value="Chromosome"/>
</dbReference>
<keyword evidence="2" id="KW-1185">Reference proteome</keyword>
<dbReference type="OrthoDB" id="7594270at2"/>
<accession>A0A345YDY1</accession>
<dbReference type="AlphaFoldDB" id="A0A345YDY1"/>
<gene>
    <name evidence="1" type="ORF">DVR09_07070</name>
</gene>
<name>A0A345YDY1_9SPHN</name>
<sequence length="323" mass="35145">MHVDPRIGALRGDRIAQRAMQEAVMLAAEDCRREDGLSRVIGELEDYGAGAELAECEALQRLVGAEEAARAVILPMIERLVRQQRETPLAQLSLRHQSGPGFHFLQLAAKGSATMGLALHDGMVPATSNPVATFPDAERHEIVLAGEAEIEALRIVTDCGDRVEVARTVRRVDRGDCIVLADADCSRVVRRVHGCMLALRLARVGDRPRPTRQVDLASGRVVHKASGNRRESQHEMMVALLGRMKRSDAAPVLADVARSGGDHVRWQALRECLALNTSLGMDTLRTLASDASAPLSSHANALLSQLVERYPELEQAEGMPCRA</sequence>
<dbReference type="KEGG" id="err:DVR09_07070"/>
<evidence type="ECO:0000313" key="2">
    <source>
        <dbReference type="Proteomes" id="UP000254508"/>
    </source>
</evidence>
<organism evidence="1 2">
    <name type="scientific">Erythrobacter aureus</name>
    <dbReference type="NCBI Taxonomy" id="2182384"/>
    <lineage>
        <taxon>Bacteria</taxon>
        <taxon>Pseudomonadati</taxon>
        <taxon>Pseudomonadota</taxon>
        <taxon>Alphaproteobacteria</taxon>
        <taxon>Sphingomonadales</taxon>
        <taxon>Erythrobacteraceae</taxon>
        <taxon>Erythrobacter/Porphyrobacter group</taxon>
        <taxon>Erythrobacter</taxon>
    </lineage>
</organism>